<proteinExistence type="predicted"/>
<sequence length="470" mass="54234">TEFTSIKSNTTYLDESKQKAEIKKEGDYWKSQFPQQLSSESHSLQDYRPTYSHDYKKNDERQHDIIINTSVSLTSSNESFDTSPTPPQFNKRRQDSFESSREGMASATYPLYTSPYFQYPTNNSLSQHGIYSSRASDYSSSQSICSPHIINTSSVGRNLNDDEMNVQKAIKIESIEEQLLMQWTGSLVKGQSAQYVGRVVVRPLKERCDSIDYINTIMNQHKLWMRNVLPQPYAERLVDPKDSIKYPIFLMDFIDDGNDNTRKTIETDLFGMKWNEIVGVIWLNDASNLCWLVFPNSQRTSTQLRIVPRPVEKFIIIPKTIYIDENTPFGYLDSLKQSDSQTVAITQDPIIQERLTDDLYYATQVSILSNSYYALPELCRNNPRFGVFGPRENFEVREVIEAVKFFGGAHDQDFESPDLSLILIHVNYLDRVNSIPRLIDLKYKQDCKFHIFGCDLYSPDPVNLVECFPS</sequence>
<evidence type="ECO:0000313" key="1">
    <source>
        <dbReference type="EMBL" id="CAG8790502.1"/>
    </source>
</evidence>
<evidence type="ECO:0000313" key="2">
    <source>
        <dbReference type="Proteomes" id="UP000789920"/>
    </source>
</evidence>
<organism evidence="1 2">
    <name type="scientific">Racocetra persica</name>
    <dbReference type="NCBI Taxonomy" id="160502"/>
    <lineage>
        <taxon>Eukaryota</taxon>
        <taxon>Fungi</taxon>
        <taxon>Fungi incertae sedis</taxon>
        <taxon>Mucoromycota</taxon>
        <taxon>Glomeromycotina</taxon>
        <taxon>Glomeromycetes</taxon>
        <taxon>Diversisporales</taxon>
        <taxon>Gigasporaceae</taxon>
        <taxon>Racocetra</taxon>
    </lineage>
</organism>
<reference evidence="1" key="1">
    <citation type="submission" date="2021-06" db="EMBL/GenBank/DDBJ databases">
        <authorList>
            <person name="Kallberg Y."/>
            <person name="Tangrot J."/>
            <person name="Rosling A."/>
        </authorList>
    </citation>
    <scope>NUCLEOTIDE SEQUENCE</scope>
    <source>
        <strain evidence="1">MA461A</strain>
    </source>
</reference>
<comment type="caution">
    <text evidence="1">The sequence shown here is derived from an EMBL/GenBank/DDBJ whole genome shotgun (WGS) entry which is preliminary data.</text>
</comment>
<name>A0ACA9REW2_9GLOM</name>
<dbReference type="EMBL" id="CAJVQC010051542">
    <property type="protein sequence ID" value="CAG8790502.1"/>
    <property type="molecule type" value="Genomic_DNA"/>
</dbReference>
<protein>
    <submittedName>
        <fullName evidence="1">15991_t:CDS:1</fullName>
    </submittedName>
</protein>
<feature type="non-terminal residue" evidence="1">
    <location>
        <position position="1"/>
    </location>
</feature>
<feature type="non-terminal residue" evidence="1">
    <location>
        <position position="470"/>
    </location>
</feature>
<accession>A0ACA9REW2</accession>
<dbReference type="Proteomes" id="UP000789920">
    <property type="component" value="Unassembled WGS sequence"/>
</dbReference>
<gene>
    <name evidence="1" type="ORF">RPERSI_LOCUS19060</name>
</gene>
<keyword evidence="2" id="KW-1185">Reference proteome</keyword>